<proteinExistence type="predicted"/>
<feature type="domain" description="TadE-like" evidence="2">
    <location>
        <begin position="21"/>
        <end position="61"/>
    </location>
</feature>
<evidence type="ECO:0000259" key="2">
    <source>
        <dbReference type="Pfam" id="PF07811"/>
    </source>
</evidence>
<dbReference type="AlphaFoldDB" id="A0A398C3F2"/>
<keyword evidence="4" id="KW-1185">Reference proteome</keyword>
<gene>
    <name evidence="3" type="ORF">D2N39_02325</name>
</gene>
<keyword evidence="1" id="KW-0472">Membrane</keyword>
<feature type="transmembrane region" description="Helical" evidence="1">
    <location>
        <begin position="21"/>
        <end position="42"/>
    </location>
</feature>
<dbReference type="RefSeq" id="WP_119133166.1">
    <property type="nucleotide sequence ID" value="NZ_QXXQ01000001.1"/>
</dbReference>
<dbReference type="OrthoDB" id="7907064at2"/>
<evidence type="ECO:0000313" key="4">
    <source>
        <dbReference type="Proteomes" id="UP000266649"/>
    </source>
</evidence>
<protein>
    <submittedName>
        <fullName evidence="3">Pilus assembly protein</fullName>
    </submittedName>
</protein>
<evidence type="ECO:0000256" key="1">
    <source>
        <dbReference type="SAM" id="Phobius"/>
    </source>
</evidence>
<organism evidence="3 4">
    <name type="scientific">Gemmobacter lutimaris</name>
    <dbReference type="NCBI Taxonomy" id="2306023"/>
    <lineage>
        <taxon>Bacteria</taxon>
        <taxon>Pseudomonadati</taxon>
        <taxon>Pseudomonadota</taxon>
        <taxon>Alphaproteobacteria</taxon>
        <taxon>Rhodobacterales</taxon>
        <taxon>Paracoccaceae</taxon>
        <taxon>Gemmobacter</taxon>
    </lineage>
</organism>
<keyword evidence="1" id="KW-0812">Transmembrane</keyword>
<dbReference type="InterPro" id="IPR012495">
    <property type="entry name" value="TadE-like_dom"/>
</dbReference>
<comment type="caution">
    <text evidence="3">The sequence shown here is derived from an EMBL/GenBank/DDBJ whole genome shotgun (WGS) entry which is preliminary data.</text>
</comment>
<dbReference type="Pfam" id="PF07811">
    <property type="entry name" value="TadE"/>
    <property type="match status" value="1"/>
</dbReference>
<dbReference type="Proteomes" id="UP000266649">
    <property type="component" value="Unassembled WGS sequence"/>
</dbReference>
<dbReference type="EMBL" id="QXXQ01000001">
    <property type="protein sequence ID" value="RID93763.1"/>
    <property type="molecule type" value="Genomic_DNA"/>
</dbReference>
<evidence type="ECO:0000313" key="3">
    <source>
        <dbReference type="EMBL" id="RID93763.1"/>
    </source>
</evidence>
<reference evidence="3 4" key="1">
    <citation type="submission" date="2018-09" db="EMBL/GenBank/DDBJ databases">
        <title>Gemmobacter lutimaris sp. nov., a marine bacterium isolated from tidal flat.</title>
        <authorList>
            <person name="Lee D.W."/>
            <person name="Yoo Y."/>
            <person name="Kim J.-J."/>
            <person name="Kim B.S."/>
        </authorList>
    </citation>
    <scope>NUCLEOTIDE SEQUENCE [LARGE SCALE GENOMIC DNA]</scope>
    <source>
        <strain evidence="3 4">YJ-T1-11</strain>
    </source>
</reference>
<sequence length="182" mass="20404">MTGRFSHRLRRLWPRFRREDGTATVEFVLIFPLFISVFLASFETGLLMVRQTMLERALDIVVRELRLGQFPNPSHDTIRDAICDAAVVLPDCKQSLKVSLDRVDMATWTLPTDQVVCRDRASNVDPVTRLDPAALAPREFMLVRICVRADAIFPSTGIAANLEKDGQGGYRLVAASGFVNEP</sequence>
<keyword evidence="1" id="KW-1133">Transmembrane helix</keyword>
<name>A0A398C3F2_9RHOB</name>
<accession>A0A398C3F2</accession>